<evidence type="ECO:0000256" key="1">
    <source>
        <dbReference type="SAM" id="SignalP"/>
    </source>
</evidence>
<dbReference type="RefSeq" id="WP_397089711.1">
    <property type="nucleotide sequence ID" value="NZ_JBITGY010000013.1"/>
</dbReference>
<evidence type="ECO:0008006" key="4">
    <source>
        <dbReference type="Google" id="ProtNLM"/>
    </source>
</evidence>
<accession>A0ABW7Z6Z2</accession>
<proteinExistence type="predicted"/>
<keyword evidence="1" id="KW-0732">Signal</keyword>
<sequence>MKGGRWFARGATAMVAVAALAGCGLTDLDDLNFRTDDRLRFVSPQVRSTVKSPVTITWTMNDFRIAAEGSEPPSRGAGYFAIFVDQPPIEPGRTMDDVAEGDSLCEGSPSCPDQTYLAGHDIHTTTKTSFEIASIPNLPASKEELQLHTITVVLMDTSGRRIGESAWDLEVRIKKVGF</sequence>
<reference evidence="2 3" key="1">
    <citation type="submission" date="2024-10" db="EMBL/GenBank/DDBJ databases">
        <title>The Natural Products Discovery Center: Release of the First 8490 Sequenced Strains for Exploring Actinobacteria Biosynthetic Diversity.</title>
        <authorList>
            <person name="Kalkreuter E."/>
            <person name="Kautsar S.A."/>
            <person name="Yang D."/>
            <person name="Bader C.D."/>
            <person name="Teijaro C.N."/>
            <person name="Fluegel L."/>
            <person name="Davis C.M."/>
            <person name="Simpson J.R."/>
            <person name="Lauterbach L."/>
            <person name="Steele A.D."/>
            <person name="Gui C."/>
            <person name="Meng S."/>
            <person name="Li G."/>
            <person name="Viehrig K."/>
            <person name="Ye F."/>
            <person name="Su P."/>
            <person name="Kiefer A.F."/>
            <person name="Nichols A."/>
            <person name="Cepeda A.J."/>
            <person name="Yan W."/>
            <person name="Fan B."/>
            <person name="Jiang Y."/>
            <person name="Adhikari A."/>
            <person name="Zheng C.-J."/>
            <person name="Schuster L."/>
            <person name="Cowan T.M."/>
            <person name="Smanski M.J."/>
            <person name="Chevrette M.G."/>
            <person name="De Carvalho L.P.S."/>
            <person name="Shen B."/>
        </authorList>
    </citation>
    <scope>NUCLEOTIDE SEQUENCE [LARGE SCALE GENOMIC DNA]</scope>
    <source>
        <strain evidence="2 3">NPDC050545</strain>
    </source>
</reference>
<organism evidence="2 3">
    <name type="scientific">Nonomuraea typhae</name>
    <dbReference type="NCBI Taxonomy" id="2603600"/>
    <lineage>
        <taxon>Bacteria</taxon>
        <taxon>Bacillati</taxon>
        <taxon>Actinomycetota</taxon>
        <taxon>Actinomycetes</taxon>
        <taxon>Streptosporangiales</taxon>
        <taxon>Streptosporangiaceae</taxon>
        <taxon>Nonomuraea</taxon>
    </lineage>
</organism>
<protein>
    <recommendedName>
        <fullName evidence="4">Lipoprotein</fullName>
    </recommendedName>
</protein>
<dbReference type="EMBL" id="JBITGY010000013">
    <property type="protein sequence ID" value="MFI6503948.1"/>
    <property type="molecule type" value="Genomic_DNA"/>
</dbReference>
<dbReference type="PROSITE" id="PS51257">
    <property type="entry name" value="PROKAR_LIPOPROTEIN"/>
    <property type="match status" value="1"/>
</dbReference>
<dbReference type="Proteomes" id="UP001612741">
    <property type="component" value="Unassembled WGS sequence"/>
</dbReference>
<evidence type="ECO:0000313" key="2">
    <source>
        <dbReference type="EMBL" id="MFI6503948.1"/>
    </source>
</evidence>
<evidence type="ECO:0000313" key="3">
    <source>
        <dbReference type="Proteomes" id="UP001612741"/>
    </source>
</evidence>
<comment type="caution">
    <text evidence="2">The sequence shown here is derived from an EMBL/GenBank/DDBJ whole genome shotgun (WGS) entry which is preliminary data.</text>
</comment>
<feature type="signal peptide" evidence="1">
    <location>
        <begin position="1"/>
        <end position="21"/>
    </location>
</feature>
<name>A0ABW7Z6Z2_9ACTN</name>
<feature type="chain" id="PRO_5045734503" description="Lipoprotein" evidence="1">
    <location>
        <begin position="22"/>
        <end position="178"/>
    </location>
</feature>
<keyword evidence="3" id="KW-1185">Reference proteome</keyword>
<gene>
    <name evidence="2" type="ORF">ACIBG2_41645</name>
</gene>